<name>A0A3M8WAD6_9ACTN</name>
<dbReference type="AlphaFoldDB" id="A0A3M8WAD6"/>
<gene>
    <name evidence="2" type="ORF">EEJ42_17025</name>
</gene>
<organism evidence="2 3">
    <name type="scientific">Streptomyces botrytidirepellens</name>
    <dbReference type="NCBI Taxonomy" id="2486417"/>
    <lineage>
        <taxon>Bacteria</taxon>
        <taxon>Bacillati</taxon>
        <taxon>Actinomycetota</taxon>
        <taxon>Actinomycetes</taxon>
        <taxon>Kitasatosporales</taxon>
        <taxon>Streptomycetaceae</taxon>
        <taxon>Streptomyces</taxon>
    </lineage>
</organism>
<sequence length="34" mass="4008">MSFDHRLVDGELGSLVLRDIARFLERPDLMVLHR</sequence>
<keyword evidence="3" id="KW-1185">Reference proteome</keyword>
<dbReference type="InterPro" id="IPR023213">
    <property type="entry name" value="CAT-like_dom_sf"/>
</dbReference>
<comment type="caution">
    <text evidence="2">The sequence shown here is derived from an EMBL/GenBank/DDBJ whole genome shotgun (WGS) entry which is preliminary data.</text>
</comment>
<dbReference type="EMBL" id="RIBZ01000227">
    <property type="protein sequence ID" value="RNG25023.1"/>
    <property type="molecule type" value="Genomic_DNA"/>
</dbReference>
<dbReference type="Proteomes" id="UP000275401">
    <property type="component" value="Unassembled WGS sequence"/>
</dbReference>
<accession>A0A3M8WAD6</accession>
<feature type="domain" description="2-oxoacid dehydrogenase acyltransferase catalytic" evidence="1">
    <location>
        <begin position="1"/>
        <end position="32"/>
    </location>
</feature>
<evidence type="ECO:0000313" key="2">
    <source>
        <dbReference type="EMBL" id="RNG25023.1"/>
    </source>
</evidence>
<dbReference type="GO" id="GO:0016746">
    <property type="term" value="F:acyltransferase activity"/>
    <property type="evidence" value="ECO:0007669"/>
    <property type="project" value="InterPro"/>
</dbReference>
<evidence type="ECO:0000313" key="3">
    <source>
        <dbReference type="Proteomes" id="UP000275401"/>
    </source>
</evidence>
<dbReference type="Gene3D" id="3.30.559.10">
    <property type="entry name" value="Chloramphenicol acetyltransferase-like domain"/>
    <property type="match status" value="1"/>
</dbReference>
<dbReference type="SUPFAM" id="SSF52777">
    <property type="entry name" value="CoA-dependent acyltransferases"/>
    <property type="match status" value="1"/>
</dbReference>
<protein>
    <recommendedName>
        <fullName evidence="1">2-oxoacid dehydrogenase acyltransferase catalytic domain-containing protein</fullName>
    </recommendedName>
</protein>
<proteinExistence type="predicted"/>
<reference evidence="2 3" key="1">
    <citation type="submission" date="2018-11" db="EMBL/GenBank/DDBJ databases">
        <title>The Potential of Streptomyces as Biocontrol Agents against the Tomato grey mould, Botrytis cinerea (Gray mold) Frontiers in Microbiology.</title>
        <authorList>
            <person name="Li D."/>
        </authorList>
    </citation>
    <scope>NUCLEOTIDE SEQUENCE [LARGE SCALE GENOMIC DNA]</scope>
    <source>
        <strain evidence="2 3">NEAU-LD23</strain>
    </source>
</reference>
<evidence type="ECO:0000259" key="1">
    <source>
        <dbReference type="Pfam" id="PF00198"/>
    </source>
</evidence>
<dbReference type="Pfam" id="PF00198">
    <property type="entry name" value="2-oxoacid_dh"/>
    <property type="match status" value="1"/>
</dbReference>
<dbReference type="InterPro" id="IPR001078">
    <property type="entry name" value="2-oxoacid_DH_actylTfrase"/>
</dbReference>
<dbReference type="RefSeq" id="WP_123100767.1">
    <property type="nucleotide sequence ID" value="NZ_RIBZ01000227.1"/>
</dbReference>